<evidence type="ECO:0000313" key="3">
    <source>
        <dbReference type="Proteomes" id="UP000652761"/>
    </source>
</evidence>
<feature type="region of interest" description="Disordered" evidence="1">
    <location>
        <begin position="272"/>
        <end position="293"/>
    </location>
</feature>
<name>A0A843XKJ6_COLES</name>
<feature type="compositionally biased region" description="Low complexity" evidence="1">
    <location>
        <begin position="76"/>
        <end position="119"/>
    </location>
</feature>
<gene>
    <name evidence="2" type="ORF">Taro_052657</name>
</gene>
<organism evidence="2 3">
    <name type="scientific">Colocasia esculenta</name>
    <name type="common">Wild taro</name>
    <name type="synonym">Arum esculentum</name>
    <dbReference type="NCBI Taxonomy" id="4460"/>
    <lineage>
        <taxon>Eukaryota</taxon>
        <taxon>Viridiplantae</taxon>
        <taxon>Streptophyta</taxon>
        <taxon>Embryophyta</taxon>
        <taxon>Tracheophyta</taxon>
        <taxon>Spermatophyta</taxon>
        <taxon>Magnoliopsida</taxon>
        <taxon>Liliopsida</taxon>
        <taxon>Araceae</taxon>
        <taxon>Aroideae</taxon>
        <taxon>Colocasieae</taxon>
        <taxon>Colocasia</taxon>
    </lineage>
</organism>
<dbReference type="EMBL" id="NMUH01009086">
    <property type="protein sequence ID" value="MQM19650.1"/>
    <property type="molecule type" value="Genomic_DNA"/>
</dbReference>
<protein>
    <submittedName>
        <fullName evidence="2">Uncharacterized protein</fullName>
    </submittedName>
</protein>
<evidence type="ECO:0000256" key="1">
    <source>
        <dbReference type="SAM" id="MobiDB-lite"/>
    </source>
</evidence>
<feature type="compositionally biased region" description="Basic and acidic residues" evidence="1">
    <location>
        <begin position="274"/>
        <end position="293"/>
    </location>
</feature>
<proteinExistence type="predicted"/>
<feature type="compositionally biased region" description="Pro residues" evidence="1">
    <location>
        <begin position="17"/>
        <end position="27"/>
    </location>
</feature>
<dbReference type="InterPro" id="IPR035204">
    <property type="entry name" value="NDUFB11"/>
</dbReference>
<feature type="compositionally biased region" description="Basic and acidic residues" evidence="1">
    <location>
        <begin position="158"/>
        <end position="185"/>
    </location>
</feature>
<dbReference type="OrthoDB" id="2016140at2759"/>
<feature type="region of interest" description="Disordered" evidence="1">
    <location>
        <begin position="57"/>
        <end position="120"/>
    </location>
</feature>
<comment type="caution">
    <text evidence="2">The sequence shown here is derived from an EMBL/GenBank/DDBJ whole genome shotgun (WGS) entry which is preliminary data.</text>
</comment>
<feature type="region of interest" description="Disordered" evidence="1">
    <location>
        <begin position="145"/>
        <end position="196"/>
    </location>
</feature>
<dbReference type="PANTHER" id="PTHR37709">
    <property type="entry name" value="EXPRESSED PROTEIN"/>
    <property type="match status" value="1"/>
</dbReference>
<dbReference type="PANTHER" id="PTHR37709:SF1">
    <property type="entry name" value="EXPRESSED PROTEIN"/>
    <property type="match status" value="1"/>
</dbReference>
<reference evidence="2" key="1">
    <citation type="submission" date="2017-07" db="EMBL/GenBank/DDBJ databases">
        <title>Taro Niue Genome Assembly and Annotation.</title>
        <authorList>
            <person name="Atibalentja N."/>
            <person name="Keating K."/>
            <person name="Fields C.J."/>
        </authorList>
    </citation>
    <scope>NUCLEOTIDE SEQUENCE</scope>
    <source>
        <strain evidence="2">Niue_2</strain>
        <tissue evidence="2">Leaf</tissue>
    </source>
</reference>
<keyword evidence="3" id="KW-1185">Reference proteome</keyword>
<accession>A0A843XKJ6</accession>
<dbReference type="Proteomes" id="UP000652761">
    <property type="component" value="Unassembled WGS sequence"/>
</dbReference>
<sequence length="293" mass="33104">MSSSNRAPQRDGKAPVSPVPPSPPAPPLRQSSFSPVYWDGFYDGWKMALQKASRHYGDKGLNNILPDIGPRVEHIPSSPSSPDHSGTSPSSPSSHPSPDRSGTSPSSHPSPDRSASSHPCSTEWSVECLHLTVLPRGMARHLPHRCHRRPRLDGTQVKLRERGTKERRWSGRKEEKQQEQKDAGQSRRGAKSETAAAAMGRSFVMEFAENLILRLMEDPAERDRKSREHIYAIKARCDKTKEMWSLPLRPYGFWTFDRFNAQLRWDSQISQVPGRRDPYDDVLLDLEKPTTPK</sequence>
<dbReference type="Pfam" id="PF17250">
    <property type="entry name" value="NDUFB11"/>
    <property type="match status" value="1"/>
</dbReference>
<feature type="region of interest" description="Disordered" evidence="1">
    <location>
        <begin position="1"/>
        <end position="33"/>
    </location>
</feature>
<dbReference type="AlphaFoldDB" id="A0A843XKJ6"/>
<evidence type="ECO:0000313" key="2">
    <source>
        <dbReference type="EMBL" id="MQM19650.1"/>
    </source>
</evidence>